<evidence type="ECO:0008006" key="11">
    <source>
        <dbReference type="Google" id="ProtNLM"/>
    </source>
</evidence>
<dbReference type="InterPro" id="IPR004307">
    <property type="entry name" value="TspO_MBR"/>
</dbReference>
<proteinExistence type="inferred from homology"/>
<keyword evidence="5 6" id="KW-0472">Membrane</keyword>
<feature type="transmembrane region" description="Helical" evidence="6">
    <location>
        <begin position="50"/>
        <end position="68"/>
    </location>
</feature>
<dbReference type="InterPro" id="IPR038330">
    <property type="entry name" value="TspO/MBR-related_sf"/>
</dbReference>
<dbReference type="EMBL" id="CADEBC010000598">
    <property type="protein sequence ID" value="CAB3258581.1"/>
    <property type="molecule type" value="Genomic_DNA"/>
</dbReference>
<evidence type="ECO:0000256" key="1">
    <source>
        <dbReference type="ARBA" id="ARBA00004141"/>
    </source>
</evidence>
<comment type="subcellular location">
    <subcellularLocation>
        <location evidence="1">Membrane</location>
        <topology evidence="1">Multi-pass membrane protein</topology>
    </subcellularLocation>
</comment>
<comment type="similarity">
    <text evidence="2">Belongs to the TspO/BZRP family.</text>
</comment>
<dbReference type="OrthoDB" id="8841220at2759"/>
<dbReference type="FunFam" id="1.20.1260.100:FF:000001">
    <property type="entry name" value="translocator protein 2"/>
    <property type="match status" value="1"/>
</dbReference>
<name>A0A8S1BJJ4_ARCPL</name>
<evidence type="ECO:0000256" key="2">
    <source>
        <dbReference type="ARBA" id="ARBA00007524"/>
    </source>
</evidence>
<protein>
    <recommendedName>
        <fullName evidence="11">Translocator protein</fullName>
    </recommendedName>
</protein>
<evidence type="ECO:0000313" key="10">
    <source>
        <dbReference type="Proteomes" id="UP000494256"/>
    </source>
</evidence>
<evidence type="ECO:0000313" key="7">
    <source>
        <dbReference type="EMBL" id="CAB3232516.1"/>
    </source>
</evidence>
<feature type="transmembrane region" description="Helical" evidence="6">
    <location>
        <begin position="74"/>
        <end position="96"/>
    </location>
</feature>
<feature type="transmembrane region" description="Helical" evidence="6">
    <location>
        <begin position="20"/>
        <end position="43"/>
    </location>
</feature>
<evidence type="ECO:0000313" key="9">
    <source>
        <dbReference type="Proteomes" id="UP000494106"/>
    </source>
</evidence>
<keyword evidence="3 6" id="KW-0812">Transmembrane</keyword>
<dbReference type="CDD" id="cd15904">
    <property type="entry name" value="TSPO_MBR"/>
    <property type="match status" value="1"/>
</dbReference>
<organism evidence="8 9">
    <name type="scientific">Arctia plantaginis</name>
    <name type="common">Wood tiger moth</name>
    <name type="synonym">Phalaena plantaginis</name>
    <dbReference type="NCBI Taxonomy" id="874455"/>
    <lineage>
        <taxon>Eukaryota</taxon>
        <taxon>Metazoa</taxon>
        <taxon>Ecdysozoa</taxon>
        <taxon>Arthropoda</taxon>
        <taxon>Hexapoda</taxon>
        <taxon>Insecta</taxon>
        <taxon>Pterygota</taxon>
        <taxon>Neoptera</taxon>
        <taxon>Endopterygota</taxon>
        <taxon>Lepidoptera</taxon>
        <taxon>Glossata</taxon>
        <taxon>Ditrysia</taxon>
        <taxon>Noctuoidea</taxon>
        <taxon>Erebidae</taxon>
        <taxon>Arctiinae</taxon>
        <taxon>Arctia</taxon>
    </lineage>
</organism>
<evidence type="ECO:0000256" key="6">
    <source>
        <dbReference type="SAM" id="Phobius"/>
    </source>
</evidence>
<gene>
    <name evidence="8" type="ORF">APLA_LOCUS16608</name>
    <name evidence="7" type="ORF">APLA_LOCUS5714</name>
</gene>
<sequence length="100" mass="11299">MGYASYRVYRRCGGFTNEAVYPLALYGSQLVLNWAWAPIFYLCHNIGLSVWHLVAIDIAAVACTTSFYQTTPIAGHLMLPYLGWLAFATCLNYTIWKLNP</sequence>
<dbReference type="GO" id="GO:0005741">
    <property type="term" value="C:mitochondrial outer membrane"/>
    <property type="evidence" value="ECO:0007669"/>
    <property type="project" value="TreeGrafter"/>
</dbReference>
<keyword evidence="9" id="KW-1185">Reference proteome</keyword>
<dbReference type="PANTHER" id="PTHR10057:SF0">
    <property type="entry name" value="TRANSLOCATOR PROTEIN"/>
    <property type="match status" value="1"/>
</dbReference>
<dbReference type="Proteomes" id="UP000494256">
    <property type="component" value="Unassembled WGS sequence"/>
</dbReference>
<dbReference type="PANTHER" id="PTHR10057">
    <property type="entry name" value="PERIPHERAL-TYPE BENZODIAZEPINE RECEPTOR"/>
    <property type="match status" value="1"/>
</dbReference>
<evidence type="ECO:0000256" key="3">
    <source>
        <dbReference type="ARBA" id="ARBA00022692"/>
    </source>
</evidence>
<dbReference type="Proteomes" id="UP000494106">
    <property type="component" value="Unassembled WGS sequence"/>
</dbReference>
<evidence type="ECO:0000256" key="4">
    <source>
        <dbReference type="ARBA" id="ARBA00022989"/>
    </source>
</evidence>
<dbReference type="Gene3D" id="1.20.1260.100">
    <property type="entry name" value="TspO/MBR protein"/>
    <property type="match status" value="1"/>
</dbReference>
<accession>A0A8S1BJJ4</accession>
<dbReference type="EMBL" id="CADEBD010000290">
    <property type="protein sequence ID" value="CAB3232516.1"/>
    <property type="molecule type" value="Genomic_DNA"/>
</dbReference>
<dbReference type="GO" id="GO:0033013">
    <property type="term" value="P:tetrapyrrole metabolic process"/>
    <property type="evidence" value="ECO:0007669"/>
    <property type="project" value="UniProtKB-ARBA"/>
</dbReference>
<reference evidence="9 10" key="1">
    <citation type="submission" date="2020-04" db="EMBL/GenBank/DDBJ databases">
        <authorList>
            <person name="Wallbank WR R."/>
            <person name="Pardo Diaz C."/>
            <person name="Kozak K."/>
            <person name="Martin S."/>
            <person name="Jiggins C."/>
            <person name="Moest M."/>
            <person name="Warren A I."/>
            <person name="Byers J.R.P. K."/>
            <person name="Montejo-Kovacevich G."/>
            <person name="Yen C E."/>
        </authorList>
    </citation>
    <scope>NUCLEOTIDE SEQUENCE [LARGE SCALE GENOMIC DNA]</scope>
</reference>
<comment type="caution">
    <text evidence="8">The sequence shown here is derived from an EMBL/GenBank/DDBJ whole genome shotgun (WGS) entry which is preliminary data.</text>
</comment>
<evidence type="ECO:0000256" key="5">
    <source>
        <dbReference type="ARBA" id="ARBA00023136"/>
    </source>
</evidence>
<dbReference type="AlphaFoldDB" id="A0A8S1BJJ4"/>
<keyword evidence="4 6" id="KW-1133">Transmembrane helix</keyword>
<evidence type="ECO:0000313" key="8">
    <source>
        <dbReference type="EMBL" id="CAB3258581.1"/>
    </source>
</evidence>
<dbReference type="Pfam" id="PF03073">
    <property type="entry name" value="TspO_MBR"/>
    <property type="match status" value="1"/>
</dbReference>